<dbReference type="KEGG" id="lgi:LOTGIDRAFT_231230"/>
<dbReference type="EMBL" id="KB201205">
    <property type="protein sequence ID" value="ESO98881.1"/>
    <property type="molecule type" value="Genomic_DNA"/>
</dbReference>
<sequence>MMSKYRSRRNGSNGRTVRFNSGAKRDPGSHLRYTTDNLDTGFSLQKYSGGSDTYPSKRYTGGLDNYPNQKYSDYRVYHDDDVEMSYPKLRQSYGVSGKSEYGGYPSYLDLSYRKLPPSYNKTMYSSQGQLEPRLARGILKKNEAFLRRHLVLSRSVLEKLVDVGLIGDVMKRRILHMDAMVQVAELIRLLDDRGLGTLHKFLQVLRETGSGWIADVLLDTDAIEYEDLTSRDEQFDPVDHYENRLNRYNHGALKRYDSADDLAMAPTKKYGPWTARAPSPDSSFRRSKVSLHDVLNSKNNGYPDVRGQVRPGFFLANSGISGALSGGRSTNEVPKVINNLESHFRQQTNTNEVALSSLKQEEMAIRELMDQNRNEQQKVRKNQYTLMDINQKLKDVNIRTNEIYDPTENAAVSSYRLNQLNQIPWATSRY</sequence>
<dbReference type="InterPro" id="IPR011029">
    <property type="entry name" value="DEATH-like_dom_sf"/>
</dbReference>
<dbReference type="AlphaFoldDB" id="V4AYV0"/>
<dbReference type="Proteomes" id="UP000030746">
    <property type="component" value="Unassembled WGS sequence"/>
</dbReference>
<dbReference type="HOGENOM" id="CLU_638246_0_0_1"/>
<dbReference type="SUPFAM" id="SSF47986">
    <property type="entry name" value="DEATH domain"/>
    <property type="match status" value="1"/>
</dbReference>
<evidence type="ECO:0008006" key="4">
    <source>
        <dbReference type="Google" id="ProtNLM"/>
    </source>
</evidence>
<accession>V4AYV0</accession>
<evidence type="ECO:0000256" key="1">
    <source>
        <dbReference type="SAM" id="MobiDB-lite"/>
    </source>
</evidence>
<dbReference type="OrthoDB" id="6135994at2759"/>
<evidence type="ECO:0000313" key="3">
    <source>
        <dbReference type="Proteomes" id="UP000030746"/>
    </source>
</evidence>
<proteinExistence type="predicted"/>
<feature type="compositionally biased region" description="Polar residues" evidence="1">
    <location>
        <begin position="10"/>
        <end position="19"/>
    </location>
</feature>
<protein>
    <recommendedName>
        <fullName evidence="4">CARD domain-containing protein</fullName>
    </recommendedName>
</protein>
<name>V4AYV0_LOTGI</name>
<dbReference type="RefSeq" id="XP_009050509.1">
    <property type="nucleotide sequence ID" value="XM_009052261.1"/>
</dbReference>
<organism evidence="2 3">
    <name type="scientific">Lottia gigantea</name>
    <name type="common">Giant owl limpet</name>
    <dbReference type="NCBI Taxonomy" id="225164"/>
    <lineage>
        <taxon>Eukaryota</taxon>
        <taxon>Metazoa</taxon>
        <taxon>Spiralia</taxon>
        <taxon>Lophotrochozoa</taxon>
        <taxon>Mollusca</taxon>
        <taxon>Gastropoda</taxon>
        <taxon>Patellogastropoda</taxon>
        <taxon>Lottioidea</taxon>
        <taxon>Lottiidae</taxon>
        <taxon>Lottia</taxon>
    </lineage>
</organism>
<feature type="region of interest" description="Disordered" evidence="1">
    <location>
        <begin position="1"/>
        <end position="34"/>
    </location>
</feature>
<gene>
    <name evidence="2" type="ORF">LOTGIDRAFT_231230</name>
</gene>
<reference evidence="2 3" key="1">
    <citation type="journal article" date="2013" name="Nature">
        <title>Insights into bilaterian evolution from three spiralian genomes.</title>
        <authorList>
            <person name="Simakov O."/>
            <person name="Marletaz F."/>
            <person name="Cho S.J."/>
            <person name="Edsinger-Gonzales E."/>
            <person name="Havlak P."/>
            <person name="Hellsten U."/>
            <person name="Kuo D.H."/>
            <person name="Larsson T."/>
            <person name="Lv J."/>
            <person name="Arendt D."/>
            <person name="Savage R."/>
            <person name="Osoegawa K."/>
            <person name="de Jong P."/>
            <person name="Grimwood J."/>
            <person name="Chapman J.A."/>
            <person name="Shapiro H."/>
            <person name="Aerts A."/>
            <person name="Otillar R.P."/>
            <person name="Terry A.Y."/>
            <person name="Boore J.L."/>
            <person name="Grigoriev I.V."/>
            <person name="Lindberg D.R."/>
            <person name="Seaver E.C."/>
            <person name="Weisblat D.A."/>
            <person name="Putnam N.H."/>
            <person name="Rokhsar D.S."/>
        </authorList>
    </citation>
    <scope>NUCLEOTIDE SEQUENCE [LARGE SCALE GENOMIC DNA]</scope>
</reference>
<dbReference type="Gene3D" id="1.10.533.10">
    <property type="entry name" value="Death Domain, Fas"/>
    <property type="match status" value="1"/>
</dbReference>
<dbReference type="GeneID" id="20248520"/>
<dbReference type="OMA" id="IHHEAGQ"/>
<evidence type="ECO:0000313" key="2">
    <source>
        <dbReference type="EMBL" id="ESO98881.1"/>
    </source>
</evidence>
<dbReference type="CDD" id="cd01671">
    <property type="entry name" value="CARD"/>
    <property type="match status" value="1"/>
</dbReference>
<keyword evidence="3" id="KW-1185">Reference proteome</keyword>
<dbReference type="CTD" id="20248520"/>